<dbReference type="Pfam" id="PF00106">
    <property type="entry name" value="adh_short"/>
    <property type="match status" value="1"/>
</dbReference>
<gene>
    <name evidence="4" type="ORF">ACFONA_02650</name>
</gene>
<comment type="caution">
    <text evidence="4">The sequence shown here is derived from an EMBL/GenBank/DDBJ whole genome shotgun (WGS) entry which is preliminary data.</text>
</comment>
<evidence type="ECO:0000259" key="3">
    <source>
        <dbReference type="SMART" id="SM00822"/>
    </source>
</evidence>
<dbReference type="RefSeq" id="WP_261295078.1">
    <property type="nucleotide sequence ID" value="NZ_JANQBK010000013.1"/>
</dbReference>
<evidence type="ECO:0000313" key="4">
    <source>
        <dbReference type="EMBL" id="MFC3579052.1"/>
    </source>
</evidence>
<dbReference type="NCBIfam" id="NF006123">
    <property type="entry name" value="PRK08267.1"/>
    <property type="match status" value="1"/>
</dbReference>
<name>A0ABV7SS24_9SPHN</name>
<dbReference type="PANTHER" id="PTHR43180:SF66">
    <property type="entry name" value="SHORT-CHAIN DEHYDROGENASE_REDUCTASE FAMILY PROTEIN"/>
    <property type="match status" value="1"/>
</dbReference>
<dbReference type="Gene3D" id="3.40.50.720">
    <property type="entry name" value="NAD(P)-binding Rossmann-like Domain"/>
    <property type="match status" value="1"/>
</dbReference>
<keyword evidence="2" id="KW-0560">Oxidoreductase</keyword>
<sequence length="270" mass="27829">MASTTHKAIFITGGGSGIGRATAQLFAARGWRVGLADVNAAGLAETAALLPAGMASTYVMDVRDRDAWVATLDAFTAASGGQLDVLFNNAGIGSGGPLAETGFAEIDRVIAINLMGALNGARIGYAYLARTPGSCMLNTASASAIYGSAGLVPYSMTKFAVRAMSEGLDGEWAHAGADGGGIKVRALLPSFIDTPLLASPVEGSNRSIRETVTGAGLELTPVAAVAEAAWAAVHGDPVLTYVGKTAQRMKFAARWMPGQLRKTMRRRPRG</sequence>
<organism evidence="4 5">
    <name type="scientific">Sphingomonas hylomeconis</name>
    <dbReference type="NCBI Taxonomy" id="1395958"/>
    <lineage>
        <taxon>Bacteria</taxon>
        <taxon>Pseudomonadati</taxon>
        <taxon>Pseudomonadota</taxon>
        <taxon>Alphaproteobacteria</taxon>
        <taxon>Sphingomonadales</taxon>
        <taxon>Sphingomonadaceae</taxon>
        <taxon>Sphingomonas</taxon>
    </lineage>
</organism>
<comment type="similarity">
    <text evidence="1">Belongs to the short-chain dehydrogenases/reductases (SDR) family.</text>
</comment>
<dbReference type="PANTHER" id="PTHR43180">
    <property type="entry name" value="3-OXOACYL-(ACYL-CARRIER-PROTEIN) REDUCTASE (AFU_ORTHOLOGUE AFUA_6G11210)"/>
    <property type="match status" value="1"/>
</dbReference>
<dbReference type="InterPro" id="IPR002347">
    <property type="entry name" value="SDR_fam"/>
</dbReference>
<dbReference type="EMBL" id="JBHRXP010000001">
    <property type="protein sequence ID" value="MFC3579052.1"/>
    <property type="molecule type" value="Genomic_DNA"/>
</dbReference>
<accession>A0ABV7SS24</accession>
<proteinExistence type="inferred from homology"/>
<dbReference type="SUPFAM" id="SSF51735">
    <property type="entry name" value="NAD(P)-binding Rossmann-fold domains"/>
    <property type="match status" value="1"/>
</dbReference>
<dbReference type="InterPro" id="IPR057326">
    <property type="entry name" value="KR_dom"/>
</dbReference>
<evidence type="ECO:0000256" key="1">
    <source>
        <dbReference type="ARBA" id="ARBA00006484"/>
    </source>
</evidence>
<reference evidence="5" key="1">
    <citation type="journal article" date="2019" name="Int. J. Syst. Evol. Microbiol.">
        <title>The Global Catalogue of Microorganisms (GCM) 10K type strain sequencing project: providing services to taxonomists for standard genome sequencing and annotation.</title>
        <authorList>
            <consortium name="The Broad Institute Genomics Platform"/>
            <consortium name="The Broad Institute Genome Sequencing Center for Infectious Disease"/>
            <person name="Wu L."/>
            <person name="Ma J."/>
        </authorList>
    </citation>
    <scope>NUCLEOTIDE SEQUENCE [LARGE SCALE GENOMIC DNA]</scope>
    <source>
        <strain evidence="5">KCTC 42739</strain>
    </source>
</reference>
<evidence type="ECO:0000313" key="5">
    <source>
        <dbReference type="Proteomes" id="UP001595713"/>
    </source>
</evidence>
<dbReference type="InterPro" id="IPR036291">
    <property type="entry name" value="NAD(P)-bd_dom_sf"/>
</dbReference>
<feature type="domain" description="Ketoreductase" evidence="3">
    <location>
        <begin position="7"/>
        <end position="185"/>
    </location>
</feature>
<dbReference type="Proteomes" id="UP001595713">
    <property type="component" value="Unassembled WGS sequence"/>
</dbReference>
<protein>
    <submittedName>
        <fullName evidence="4">SDR family oxidoreductase</fullName>
    </submittedName>
</protein>
<dbReference type="SMART" id="SM00822">
    <property type="entry name" value="PKS_KR"/>
    <property type="match status" value="1"/>
</dbReference>
<keyword evidence="5" id="KW-1185">Reference proteome</keyword>
<evidence type="ECO:0000256" key="2">
    <source>
        <dbReference type="ARBA" id="ARBA00023002"/>
    </source>
</evidence>
<dbReference type="PRINTS" id="PR00081">
    <property type="entry name" value="GDHRDH"/>
</dbReference>